<dbReference type="Pfam" id="PF10410">
    <property type="entry name" value="DnaB_bind"/>
    <property type="match status" value="1"/>
</dbReference>
<dbReference type="PROSITE" id="PS50880">
    <property type="entry name" value="TOPRIM"/>
    <property type="match status" value="1"/>
</dbReference>
<dbReference type="AlphaFoldDB" id="A0A6N7WEC9"/>
<dbReference type="GO" id="GO:0008270">
    <property type="term" value="F:zinc ion binding"/>
    <property type="evidence" value="ECO:0007669"/>
    <property type="project" value="UniProtKB-UniRule"/>
</dbReference>
<keyword evidence="6 12" id="KW-0479">Metal-binding</keyword>
<sequence length="590" mass="67474">MYYPDELIEEVRMKNDIVDVISGYVRLQKKGANYFGLCPFHNEKSPSFSVSPGKQMYYCFGCGAGGNVYTFIQEYENYTFPEAVKMLADRAGVNLPEIEYSEEAKKAESKRSRLLEINKEAAKYFYFQLRARQGETGYRYLRDRQLSDETIKKFGLGFANKTSNDLVQYLRSKGYSPELIHEAGLCNVDEKHGMYDKFWNRVIFPIEDINHRVIGFGGRVMGDGTPKYLNSPETPIFDKSRNLYGLNFARTSRKGNIILCEGYMDVISMHQAGFDQAVASLGTAFTLGQASLLKRYTKEVLLSYDSDGAGVKAALRAIGILKEAGLTGKIISLEPYKDPDEFMKNLGKEAFQERIDHAENSFLFGIRMLEKEYNLSDPEDKTRFHREIARKLCDFSEEVERENYIEAVAEKYHIGFENLRKLVGSIAAQTGLAKPVERPKSGIHKKTTPEENSKKTQRLLLTWLVEEPQLYKKIERFIGPEDFTEELYVRVAERLFAGLEKGELNAASIISLFPDEEEQREVASLFNTRLMEPETIQEKEKAFHDILVSVKRISYEYNTSRLGTDVEALNRVIEGKKALEELSKTHISLN</sequence>
<evidence type="ECO:0000256" key="12">
    <source>
        <dbReference type="HAMAP-Rule" id="MF_00974"/>
    </source>
</evidence>
<dbReference type="InterPro" id="IPR016136">
    <property type="entry name" value="DNA_helicase_N/primase_C"/>
</dbReference>
<comment type="subunit">
    <text evidence="12">Monomer. Interacts with DnaB.</text>
</comment>
<comment type="function">
    <text evidence="12 13">RNA polymerase that catalyzes the synthesis of short RNA molecules used as primers for DNA polymerase during DNA replication.</text>
</comment>
<dbReference type="SUPFAM" id="SSF57783">
    <property type="entry name" value="Zinc beta-ribbon"/>
    <property type="match status" value="1"/>
</dbReference>
<comment type="domain">
    <text evidence="12">Contains an N-terminal zinc-binding domain, a central core domain that contains the primase activity, and a C-terminal DnaB-binding domain.</text>
</comment>
<evidence type="ECO:0000256" key="14">
    <source>
        <dbReference type="PIRSR" id="PIRSR002811-1"/>
    </source>
</evidence>
<evidence type="ECO:0000256" key="3">
    <source>
        <dbReference type="ARBA" id="ARBA00022679"/>
    </source>
</evidence>
<accession>A0A6N7WEC9</accession>
<evidence type="ECO:0000259" key="15">
    <source>
        <dbReference type="PROSITE" id="PS50880"/>
    </source>
</evidence>
<dbReference type="NCBIfam" id="TIGR01391">
    <property type="entry name" value="dnaG"/>
    <property type="match status" value="1"/>
</dbReference>
<dbReference type="Pfam" id="PF01807">
    <property type="entry name" value="Zn_ribbon_DnaG"/>
    <property type="match status" value="1"/>
</dbReference>
<dbReference type="FunFam" id="3.90.980.10:FF:000001">
    <property type="entry name" value="DNA primase"/>
    <property type="match status" value="1"/>
</dbReference>
<name>A0A6N7WEC9_9FIRM</name>
<keyword evidence="9" id="KW-0460">Magnesium</keyword>
<comment type="catalytic activity">
    <reaction evidence="12">
        <text>ssDNA + n NTP = ssDNA/pppN(pN)n-1 hybrid + (n-1) diphosphate.</text>
        <dbReference type="EC" id="2.7.7.101"/>
    </reaction>
</comment>
<evidence type="ECO:0000256" key="6">
    <source>
        <dbReference type="ARBA" id="ARBA00022723"/>
    </source>
</evidence>
<feature type="domain" description="Toprim" evidence="15">
    <location>
        <begin position="255"/>
        <end position="336"/>
    </location>
</feature>
<dbReference type="RefSeq" id="WP_154464673.1">
    <property type="nucleotide sequence ID" value="NZ_JAXDZL010000210.1"/>
</dbReference>
<keyword evidence="5 12" id="KW-0235">DNA replication</keyword>
<comment type="caution">
    <text evidence="16">The sequence shown here is derived from an EMBL/GenBank/DDBJ whole genome shotgun (WGS) entry which is preliminary data.</text>
</comment>
<evidence type="ECO:0000256" key="2">
    <source>
        <dbReference type="ARBA" id="ARBA00022515"/>
    </source>
</evidence>
<organism evidence="16 17">
    <name type="scientific">Eisenbergiella porci</name>
    <dbReference type="NCBI Taxonomy" id="2652274"/>
    <lineage>
        <taxon>Bacteria</taxon>
        <taxon>Bacillati</taxon>
        <taxon>Bacillota</taxon>
        <taxon>Clostridia</taxon>
        <taxon>Lachnospirales</taxon>
        <taxon>Lachnospiraceae</taxon>
        <taxon>Eisenbergiella</taxon>
    </lineage>
</organism>
<dbReference type="GO" id="GO:0006269">
    <property type="term" value="P:DNA replication, synthesis of primer"/>
    <property type="evidence" value="ECO:0007669"/>
    <property type="project" value="UniProtKB-UniRule"/>
</dbReference>
<keyword evidence="11 12" id="KW-0804">Transcription</keyword>
<dbReference type="Pfam" id="PF13155">
    <property type="entry name" value="Toprim_2"/>
    <property type="match status" value="1"/>
</dbReference>
<dbReference type="GeneID" id="86053626"/>
<dbReference type="GO" id="GO:0003899">
    <property type="term" value="F:DNA-directed RNA polymerase activity"/>
    <property type="evidence" value="ECO:0007669"/>
    <property type="project" value="UniProtKB-UniRule"/>
</dbReference>
<dbReference type="Pfam" id="PF08275">
    <property type="entry name" value="DNAG_N"/>
    <property type="match status" value="1"/>
</dbReference>
<dbReference type="CDD" id="cd03364">
    <property type="entry name" value="TOPRIM_DnaG_primases"/>
    <property type="match status" value="1"/>
</dbReference>
<dbReference type="EC" id="2.7.7.101" evidence="12"/>
<dbReference type="Gene3D" id="1.10.860.10">
    <property type="entry name" value="DNAb Helicase, Chain A"/>
    <property type="match status" value="1"/>
</dbReference>
<evidence type="ECO:0000256" key="5">
    <source>
        <dbReference type="ARBA" id="ARBA00022705"/>
    </source>
</evidence>
<comment type="cofactor">
    <cofactor evidence="12 13 14">
        <name>Zn(2+)</name>
        <dbReference type="ChEBI" id="CHEBI:29105"/>
    </cofactor>
    <text evidence="12 13 14">Binds 1 zinc ion per monomer.</text>
</comment>
<dbReference type="InterPro" id="IPR050219">
    <property type="entry name" value="DnaG_primase"/>
</dbReference>
<keyword evidence="4 12" id="KW-0548">Nucleotidyltransferase</keyword>
<dbReference type="InterPro" id="IPR019475">
    <property type="entry name" value="DNA_primase_DnaB-bd"/>
</dbReference>
<dbReference type="InterPro" id="IPR006295">
    <property type="entry name" value="DNA_primase_DnaG"/>
</dbReference>
<dbReference type="GO" id="GO:0000428">
    <property type="term" value="C:DNA-directed RNA polymerase complex"/>
    <property type="evidence" value="ECO:0007669"/>
    <property type="project" value="UniProtKB-KW"/>
</dbReference>
<dbReference type="InterPro" id="IPR002694">
    <property type="entry name" value="Znf_CHC2"/>
</dbReference>
<protein>
    <recommendedName>
        <fullName evidence="12 13">DNA primase</fullName>
        <ecNumber evidence="12">2.7.7.101</ecNumber>
    </recommendedName>
</protein>
<dbReference type="GO" id="GO:1990077">
    <property type="term" value="C:primosome complex"/>
    <property type="evidence" value="ECO:0007669"/>
    <property type="project" value="UniProtKB-KW"/>
</dbReference>
<reference evidence="16 17" key="1">
    <citation type="submission" date="2019-08" db="EMBL/GenBank/DDBJ databases">
        <title>In-depth cultivation of the pig gut microbiome towards novel bacterial diversity and tailored functional studies.</title>
        <authorList>
            <person name="Wylensek D."/>
            <person name="Hitch T.C.A."/>
            <person name="Clavel T."/>
        </authorList>
    </citation>
    <scope>NUCLEOTIDE SEQUENCE [LARGE SCALE GENOMIC DNA]</scope>
    <source>
        <strain evidence="16 17">WCA-389-WT-23B</strain>
    </source>
</reference>
<dbReference type="PIRSF" id="PIRSF002811">
    <property type="entry name" value="DnaG"/>
    <property type="match status" value="1"/>
</dbReference>
<dbReference type="InterPro" id="IPR006171">
    <property type="entry name" value="TOPRIM_dom"/>
</dbReference>
<dbReference type="PANTHER" id="PTHR30313:SF2">
    <property type="entry name" value="DNA PRIMASE"/>
    <property type="match status" value="1"/>
</dbReference>
<keyword evidence="10 12" id="KW-0238">DNA-binding</keyword>
<dbReference type="SMART" id="SM00493">
    <property type="entry name" value="TOPRIM"/>
    <property type="match status" value="1"/>
</dbReference>
<dbReference type="InterPro" id="IPR034151">
    <property type="entry name" value="TOPRIM_DnaG_bac"/>
</dbReference>
<keyword evidence="3 12" id="KW-0808">Transferase</keyword>
<dbReference type="Proteomes" id="UP000436047">
    <property type="component" value="Unassembled WGS sequence"/>
</dbReference>
<dbReference type="PANTHER" id="PTHR30313">
    <property type="entry name" value="DNA PRIMASE"/>
    <property type="match status" value="1"/>
</dbReference>
<keyword evidence="1 12" id="KW-0240">DNA-directed RNA polymerase</keyword>
<keyword evidence="8 12" id="KW-0862">Zinc</keyword>
<evidence type="ECO:0000313" key="17">
    <source>
        <dbReference type="Proteomes" id="UP000436047"/>
    </source>
</evidence>
<dbReference type="InterPro" id="IPR013264">
    <property type="entry name" value="DNAG_N"/>
</dbReference>
<evidence type="ECO:0000256" key="9">
    <source>
        <dbReference type="ARBA" id="ARBA00022842"/>
    </source>
</evidence>
<dbReference type="GO" id="GO:0005737">
    <property type="term" value="C:cytoplasm"/>
    <property type="evidence" value="ECO:0007669"/>
    <property type="project" value="TreeGrafter"/>
</dbReference>
<proteinExistence type="inferred from homology"/>
<evidence type="ECO:0000256" key="1">
    <source>
        <dbReference type="ARBA" id="ARBA00022478"/>
    </source>
</evidence>
<evidence type="ECO:0000256" key="4">
    <source>
        <dbReference type="ARBA" id="ARBA00022695"/>
    </source>
</evidence>
<evidence type="ECO:0000256" key="11">
    <source>
        <dbReference type="ARBA" id="ARBA00023163"/>
    </source>
</evidence>
<evidence type="ECO:0000256" key="8">
    <source>
        <dbReference type="ARBA" id="ARBA00022833"/>
    </source>
</evidence>
<evidence type="ECO:0000313" key="16">
    <source>
        <dbReference type="EMBL" id="MSS88847.1"/>
    </source>
</evidence>
<dbReference type="GO" id="GO:0003677">
    <property type="term" value="F:DNA binding"/>
    <property type="evidence" value="ECO:0007669"/>
    <property type="project" value="UniProtKB-KW"/>
</dbReference>
<keyword evidence="17" id="KW-1185">Reference proteome</keyword>
<dbReference type="InterPro" id="IPR037068">
    <property type="entry name" value="DNA_primase_core_N_sf"/>
</dbReference>
<evidence type="ECO:0000256" key="10">
    <source>
        <dbReference type="ARBA" id="ARBA00023125"/>
    </source>
</evidence>
<dbReference type="InterPro" id="IPR036977">
    <property type="entry name" value="DNA_primase_Znf_CHC2"/>
</dbReference>
<feature type="zinc finger region" description="CHC2-type" evidence="12 14">
    <location>
        <begin position="38"/>
        <end position="62"/>
    </location>
</feature>
<keyword evidence="2 12" id="KW-0639">Primosome</keyword>
<dbReference type="SUPFAM" id="SSF56731">
    <property type="entry name" value="DNA primase core"/>
    <property type="match status" value="1"/>
</dbReference>
<dbReference type="Gene3D" id="3.40.1360.10">
    <property type="match status" value="1"/>
</dbReference>
<dbReference type="Gene3D" id="3.90.980.10">
    <property type="entry name" value="DNA primase, catalytic core, N-terminal domain"/>
    <property type="match status" value="1"/>
</dbReference>
<dbReference type="SMART" id="SM00400">
    <property type="entry name" value="ZnF_CHCC"/>
    <property type="match status" value="1"/>
</dbReference>
<dbReference type="InterPro" id="IPR030846">
    <property type="entry name" value="DnaG_bac"/>
</dbReference>
<keyword evidence="7 12" id="KW-0863">Zinc-finger</keyword>
<dbReference type="Gene3D" id="3.90.580.10">
    <property type="entry name" value="Zinc finger, CHC2-type domain"/>
    <property type="match status" value="1"/>
</dbReference>
<gene>
    <name evidence="12" type="primary">dnaG</name>
    <name evidence="16" type="ORF">FYJ45_11225</name>
</gene>
<evidence type="ECO:0000256" key="13">
    <source>
        <dbReference type="PIRNR" id="PIRNR002811"/>
    </source>
</evidence>
<dbReference type="HAMAP" id="MF_00974">
    <property type="entry name" value="DNA_primase_DnaG"/>
    <property type="match status" value="1"/>
</dbReference>
<evidence type="ECO:0000256" key="7">
    <source>
        <dbReference type="ARBA" id="ARBA00022771"/>
    </source>
</evidence>
<dbReference type="EMBL" id="VUMI01000015">
    <property type="protein sequence ID" value="MSS88847.1"/>
    <property type="molecule type" value="Genomic_DNA"/>
</dbReference>
<dbReference type="FunFam" id="3.90.580.10:FF:000001">
    <property type="entry name" value="DNA primase"/>
    <property type="match status" value="1"/>
</dbReference>
<comment type="similarity">
    <text evidence="12 13">Belongs to the DnaG primase family.</text>
</comment>